<keyword evidence="1" id="KW-1133">Transmembrane helix</keyword>
<protein>
    <submittedName>
        <fullName evidence="2">Uncharacterized protein</fullName>
    </submittedName>
</protein>
<sequence length="413" mass="48222">MQRVPKILRKVNEELYTPKLVSIGPLHHRKRKLRDMEMQKLRYLRDFCFRTGKSQTDLTSIIEENEDKIRHCYAETSELSSKEFINMILLDGIFIIELFLRTSGNAGDHEDDYILRKPWLREGIQHDLIVPENQLPFLVLEDLYTSVLGDSSSCDHRKEGKQIKEHENAVPEGKQVKHLTDLLRTYYNLPHQSSNSGKTQRFYEVCSATKLDEVGVKFKLAPDRSGLLDIKFNKKRCLDRCPWLNFSWLLACFPCLKRFACLERMQPSLEIPRLVIEDVTEGIFRNIMALEQCHYPMEAHFCHYVMLLDYIIDNEKDIEFLVEKKIILNGLGSNVAAATFINKLCLQIVADGSCYLEVIKGLRSHYYDHWSRIMATMERFYFGDFWRGAATVIGLLLLVNSLWGFLRPFVLKK</sequence>
<dbReference type="InterPro" id="IPR004158">
    <property type="entry name" value="DUF247_pln"/>
</dbReference>
<reference evidence="2" key="1">
    <citation type="submission" date="2021-01" db="EMBL/GenBank/DDBJ databases">
        <authorList>
            <person name="Lovell J.T."/>
            <person name="Bentley N."/>
            <person name="Bhattarai G."/>
            <person name="Jenkins J.W."/>
            <person name="Sreedasyam A."/>
            <person name="Alarcon Y."/>
            <person name="Bock C."/>
            <person name="Boston L."/>
            <person name="Carlson J."/>
            <person name="Cervantes K."/>
            <person name="Clermont K."/>
            <person name="Krom N."/>
            <person name="Kubenka K."/>
            <person name="Mamidi S."/>
            <person name="Mattison C."/>
            <person name="Monteros M."/>
            <person name="Pisani C."/>
            <person name="Plott C."/>
            <person name="Rajasekar S."/>
            <person name="Rhein H.S."/>
            <person name="Rohla C."/>
            <person name="Song M."/>
            <person name="Hilaire R.S."/>
            <person name="Shu S."/>
            <person name="Wells L."/>
            <person name="Wang X."/>
            <person name="Webber J."/>
            <person name="Heerema R.J."/>
            <person name="Klein P."/>
            <person name="Conner P."/>
            <person name="Grauke L."/>
            <person name="Grimwood J."/>
            <person name="Schmutz J."/>
            <person name="Randall J.J."/>
        </authorList>
    </citation>
    <scope>NUCLEOTIDE SEQUENCE</scope>
    <source>
        <tissue evidence="2">Leaf</tissue>
    </source>
</reference>
<keyword evidence="1" id="KW-0472">Membrane</keyword>
<proteinExistence type="predicted"/>
<dbReference type="EMBL" id="CM031837">
    <property type="protein sequence ID" value="KAG6680173.1"/>
    <property type="molecule type" value="Genomic_DNA"/>
</dbReference>
<feature type="transmembrane region" description="Helical" evidence="1">
    <location>
        <begin position="385"/>
        <end position="406"/>
    </location>
</feature>
<evidence type="ECO:0000313" key="2">
    <source>
        <dbReference type="EMBL" id="KAG6680173.1"/>
    </source>
</evidence>
<accession>A0A922DC26</accession>
<dbReference type="AlphaFoldDB" id="A0A922DC26"/>
<evidence type="ECO:0000313" key="3">
    <source>
        <dbReference type="Proteomes" id="UP000811246"/>
    </source>
</evidence>
<gene>
    <name evidence="2" type="ORF">I3842_13G028100</name>
</gene>
<organism evidence="2 3">
    <name type="scientific">Carya illinoinensis</name>
    <name type="common">Pecan</name>
    <dbReference type="NCBI Taxonomy" id="32201"/>
    <lineage>
        <taxon>Eukaryota</taxon>
        <taxon>Viridiplantae</taxon>
        <taxon>Streptophyta</taxon>
        <taxon>Embryophyta</taxon>
        <taxon>Tracheophyta</taxon>
        <taxon>Spermatophyta</taxon>
        <taxon>Magnoliopsida</taxon>
        <taxon>eudicotyledons</taxon>
        <taxon>Gunneridae</taxon>
        <taxon>Pentapetalae</taxon>
        <taxon>rosids</taxon>
        <taxon>fabids</taxon>
        <taxon>Fagales</taxon>
        <taxon>Juglandaceae</taxon>
        <taxon>Carya</taxon>
    </lineage>
</organism>
<dbReference type="PANTHER" id="PTHR31170">
    <property type="entry name" value="BNAC04G53230D PROTEIN"/>
    <property type="match status" value="1"/>
</dbReference>
<dbReference type="Proteomes" id="UP000811246">
    <property type="component" value="Chromosome 13"/>
</dbReference>
<evidence type="ECO:0000256" key="1">
    <source>
        <dbReference type="SAM" id="Phobius"/>
    </source>
</evidence>
<name>A0A922DC26_CARIL</name>
<keyword evidence="1" id="KW-0812">Transmembrane</keyword>
<dbReference type="PANTHER" id="PTHR31170:SF9">
    <property type="entry name" value="PROTEIN, PUTATIVE (DUF247)-RELATED"/>
    <property type="match status" value="1"/>
</dbReference>
<comment type="caution">
    <text evidence="2">The sequence shown here is derived from an EMBL/GenBank/DDBJ whole genome shotgun (WGS) entry which is preliminary data.</text>
</comment>
<dbReference type="Pfam" id="PF03140">
    <property type="entry name" value="DUF247"/>
    <property type="match status" value="1"/>
</dbReference>